<evidence type="ECO:0000313" key="3">
    <source>
        <dbReference type="Proteomes" id="UP001363151"/>
    </source>
</evidence>
<gene>
    <name evidence="2" type="ORF">SO694_00004122</name>
</gene>
<dbReference type="Proteomes" id="UP001363151">
    <property type="component" value="Unassembled WGS sequence"/>
</dbReference>
<feature type="compositionally biased region" description="Basic residues" evidence="1">
    <location>
        <begin position="163"/>
        <end position="178"/>
    </location>
</feature>
<dbReference type="EMBL" id="JBBJCI010000040">
    <property type="protein sequence ID" value="KAK7249618.1"/>
    <property type="molecule type" value="Genomic_DNA"/>
</dbReference>
<feature type="compositionally biased region" description="Basic and acidic residues" evidence="1">
    <location>
        <begin position="196"/>
        <end position="219"/>
    </location>
</feature>
<accession>A0ABR1G8Z3</accession>
<keyword evidence="3" id="KW-1185">Reference proteome</keyword>
<protein>
    <submittedName>
        <fullName evidence="2">Uncharacterized protein</fullName>
    </submittedName>
</protein>
<feature type="compositionally biased region" description="Low complexity" evidence="1">
    <location>
        <begin position="223"/>
        <end position="235"/>
    </location>
</feature>
<organism evidence="2 3">
    <name type="scientific">Aureococcus anophagefferens</name>
    <name type="common">Harmful bloom alga</name>
    <dbReference type="NCBI Taxonomy" id="44056"/>
    <lineage>
        <taxon>Eukaryota</taxon>
        <taxon>Sar</taxon>
        <taxon>Stramenopiles</taxon>
        <taxon>Ochrophyta</taxon>
        <taxon>Pelagophyceae</taxon>
        <taxon>Pelagomonadales</taxon>
        <taxon>Pelagomonadaceae</taxon>
        <taxon>Aureococcus</taxon>
    </lineage>
</organism>
<evidence type="ECO:0000256" key="1">
    <source>
        <dbReference type="SAM" id="MobiDB-lite"/>
    </source>
</evidence>
<feature type="region of interest" description="Disordered" evidence="1">
    <location>
        <begin position="153"/>
        <end position="266"/>
    </location>
</feature>
<reference evidence="2 3" key="1">
    <citation type="submission" date="2024-03" db="EMBL/GenBank/DDBJ databases">
        <title>Aureococcus anophagefferens CCMP1851 and Kratosvirus quantuckense: Draft genome of a second virus-susceptible host strain in the model system.</title>
        <authorList>
            <person name="Chase E."/>
            <person name="Truchon A.R."/>
            <person name="Schepens W."/>
            <person name="Wilhelm S.W."/>
        </authorList>
    </citation>
    <scope>NUCLEOTIDE SEQUENCE [LARGE SCALE GENOMIC DNA]</scope>
    <source>
        <strain evidence="2 3">CCMP1851</strain>
    </source>
</reference>
<sequence length="266" mass="28616">MDRHSASTLALAVGAAAGVYNVVRLLRRQGAEIDALARRLHAVETQLEKQTAPLPPSPGPATPRVLEAVPVPPSEAASEPGSLEAPSEHLYMDPSLLRPRRSRAGSEASSQAGGFATDAEGDVGVVVPGTPAPSDRWAMISRRLEMVERSVMQARVSDSGGGKRWKADKKAHARRKGRGNAEESLEPTHAAGVVAERMDGALPRIDEGDVHEMQKEISKRWQSAPRPRSGGAPRPANRRRGVVARRKKGGRRKKEFRPGAPEASER</sequence>
<feature type="region of interest" description="Disordered" evidence="1">
    <location>
        <begin position="100"/>
        <end position="128"/>
    </location>
</feature>
<evidence type="ECO:0000313" key="2">
    <source>
        <dbReference type="EMBL" id="KAK7249618.1"/>
    </source>
</evidence>
<name>A0ABR1G8Z3_AURAN</name>
<feature type="compositionally biased region" description="Basic residues" evidence="1">
    <location>
        <begin position="236"/>
        <end position="255"/>
    </location>
</feature>
<proteinExistence type="predicted"/>
<comment type="caution">
    <text evidence="2">The sequence shown here is derived from an EMBL/GenBank/DDBJ whole genome shotgun (WGS) entry which is preliminary data.</text>
</comment>